<name>A0A210Q865_MIZYE</name>
<accession>A0A210Q865</accession>
<evidence type="ECO:0000313" key="3">
    <source>
        <dbReference type="EMBL" id="OWF44937.1"/>
    </source>
</evidence>
<evidence type="ECO:0000313" key="4">
    <source>
        <dbReference type="Proteomes" id="UP000242188"/>
    </source>
</evidence>
<feature type="chain" id="PRO_5013120770" description="Apple domain-containing protein" evidence="1">
    <location>
        <begin position="28"/>
        <end position="238"/>
    </location>
</feature>
<dbReference type="CDD" id="cd00037">
    <property type="entry name" value="CLECT"/>
    <property type="match status" value="1"/>
</dbReference>
<gene>
    <name evidence="3" type="ORF">KP79_PYT16499</name>
</gene>
<dbReference type="AlphaFoldDB" id="A0A210Q865"/>
<keyword evidence="1" id="KW-0732">Signal</keyword>
<comment type="caution">
    <text evidence="3">The sequence shown here is derived from an EMBL/GenBank/DDBJ whole genome shotgun (WGS) entry which is preliminary data.</text>
</comment>
<dbReference type="Pfam" id="PF00024">
    <property type="entry name" value="PAN_1"/>
    <property type="match status" value="1"/>
</dbReference>
<dbReference type="Proteomes" id="UP000242188">
    <property type="component" value="Unassembled WGS sequence"/>
</dbReference>
<feature type="domain" description="Apple" evidence="2">
    <location>
        <begin position="50"/>
        <end position="89"/>
    </location>
</feature>
<dbReference type="InterPro" id="IPR016186">
    <property type="entry name" value="C-type_lectin-like/link_sf"/>
</dbReference>
<dbReference type="SUPFAM" id="SSF56436">
    <property type="entry name" value="C-type lectin-like"/>
    <property type="match status" value="1"/>
</dbReference>
<reference evidence="3 4" key="1">
    <citation type="journal article" date="2017" name="Nat. Ecol. Evol.">
        <title>Scallop genome provides insights into evolution of bilaterian karyotype and development.</title>
        <authorList>
            <person name="Wang S."/>
            <person name="Zhang J."/>
            <person name="Jiao W."/>
            <person name="Li J."/>
            <person name="Xun X."/>
            <person name="Sun Y."/>
            <person name="Guo X."/>
            <person name="Huan P."/>
            <person name="Dong B."/>
            <person name="Zhang L."/>
            <person name="Hu X."/>
            <person name="Sun X."/>
            <person name="Wang J."/>
            <person name="Zhao C."/>
            <person name="Wang Y."/>
            <person name="Wang D."/>
            <person name="Huang X."/>
            <person name="Wang R."/>
            <person name="Lv J."/>
            <person name="Li Y."/>
            <person name="Zhang Z."/>
            <person name="Liu B."/>
            <person name="Lu W."/>
            <person name="Hui Y."/>
            <person name="Liang J."/>
            <person name="Zhou Z."/>
            <person name="Hou R."/>
            <person name="Li X."/>
            <person name="Liu Y."/>
            <person name="Li H."/>
            <person name="Ning X."/>
            <person name="Lin Y."/>
            <person name="Zhao L."/>
            <person name="Xing Q."/>
            <person name="Dou J."/>
            <person name="Li Y."/>
            <person name="Mao J."/>
            <person name="Guo H."/>
            <person name="Dou H."/>
            <person name="Li T."/>
            <person name="Mu C."/>
            <person name="Jiang W."/>
            <person name="Fu Q."/>
            <person name="Fu X."/>
            <person name="Miao Y."/>
            <person name="Liu J."/>
            <person name="Yu Q."/>
            <person name="Li R."/>
            <person name="Liao H."/>
            <person name="Li X."/>
            <person name="Kong Y."/>
            <person name="Jiang Z."/>
            <person name="Chourrout D."/>
            <person name="Li R."/>
            <person name="Bao Z."/>
        </authorList>
    </citation>
    <scope>NUCLEOTIDE SEQUENCE [LARGE SCALE GENOMIC DNA]</scope>
    <source>
        <strain evidence="3 4">PY_sf001</strain>
    </source>
</reference>
<evidence type="ECO:0000259" key="2">
    <source>
        <dbReference type="Pfam" id="PF00024"/>
    </source>
</evidence>
<dbReference type="InterPro" id="IPR016187">
    <property type="entry name" value="CTDL_fold"/>
</dbReference>
<feature type="signal peptide" evidence="1">
    <location>
        <begin position="1"/>
        <end position="27"/>
    </location>
</feature>
<organism evidence="3 4">
    <name type="scientific">Mizuhopecten yessoensis</name>
    <name type="common">Japanese scallop</name>
    <name type="synonym">Patinopecten yessoensis</name>
    <dbReference type="NCBI Taxonomy" id="6573"/>
    <lineage>
        <taxon>Eukaryota</taxon>
        <taxon>Metazoa</taxon>
        <taxon>Spiralia</taxon>
        <taxon>Lophotrochozoa</taxon>
        <taxon>Mollusca</taxon>
        <taxon>Bivalvia</taxon>
        <taxon>Autobranchia</taxon>
        <taxon>Pteriomorphia</taxon>
        <taxon>Pectinida</taxon>
        <taxon>Pectinoidea</taxon>
        <taxon>Pectinidae</taxon>
        <taxon>Mizuhopecten</taxon>
    </lineage>
</organism>
<sequence length="238" mass="25928">MPLKKTMDLSAICFGFTLCFLADGATGTLVSSKAAYSPALPDDLGAPMEVIDIDAPMCGQDCFGNETCMSFAYDAAKGKCMKYGGNYFRNFYKTSGNEQRKDLPLTAQPMYFFNLSHALDRNYILDRDAGLCYKIYSKQMDHEEAEAVCSRDNARLLAVQTMIQLNAVLTYIQSESRDSFPLHVAGSGAEMTYFDAQPISDALFSTDGLSASGNCTQLTVSGLSKGSCKDTLFVACAY</sequence>
<dbReference type="Gene3D" id="3.10.100.10">
    <property type="entry name" value="Mannose-Binding Protein A, subunit A"/>
    <property type="match status" value="1"/>
</dbReference>
<dbReference type="EMBL" id="NEDP02004651">
    <property type="protein sequence ID" value="OWF44937.1"/>
    <property type="molecule type" value="Genomic_DNA"/>
</dbReference>
<protein>
    <recommendedName>
        <fullName evidence="2">Apple domain-containing protein</fullName>
    </recommendedName>
</protein>
<dbReference type="InterPro" id="IPR003609">
    <property type="entry name" value="Pan_app"/>
</dbReference>
<keyword evidence="4" id="KW-1185">Reference proteome</keyword>
<evidence type="ECO:0000256" key="1">
    <source>
        <dbReference type="SAM" id="SignalP"/>
    </source>
</evidence>
<proteinExistence type="predicted"/>
<dbReference type="OrthoDB" id="10346183at2759"/>